<evidence type="ECO:0000256" key="3">
    <source>
        <dbReference type="ARBA" id="ARBA00023315"/>
    </source>
</evidence>
<evidence type="ECO:0000313" key="6">
    <source>
        <dbReference type="EMBL" id="MBZ5749177.1"/>
    </source>
</evidence>
<sequence length="365" mass="41451">MAYILSVGKSLPQNEMSQETTVEFAKEIFQESFKDIERLLPVFKNGYIQKRRFVEQLDWYKINHTFEEKNQKYIEKAVPLSVEAIQKCLTNTKLLHNMIAYEEIDAIFFVSSTGISTPSIDAKIMNQLPFNETTKRIPIWGLGCAGGAAGMSRAYEYCMAYPHSLVLVITVELCSLTFQHDDFSKSNLIGTSLFADGVACTCLVGESFDWQRRSKLNVLPRILGTRSTFMRDSEDIMGWEIKNNGFYVLFSRDIPTIIKKWLYPHVIHFLEEYGITLDEIAHFIAHPGGKKVLDAYMDGLGLTDEHIHISKEVLSHHGNMSSATVLYVLQEYLEQELGQANEYGLIAALGPGFSSEMLLVKWEGE</sequence>
<dbReference type="SUPFAM" id="SSF53901">
    <property type="entry name" value="Thiolase-like"/>
    <property type="match status" value="1"/>
</dbReference>
<keyword evidence="3" id="KW-0012">Acyltransferase</keyword>
<feature type="domain" description="Chalcone/stilbene synthase C-terminal" evidence="5">
    <location>
        <begin position="227"/>
        <end position="361"/>
    </location>
</feature>
<dbReference type="InterPro" id="IPR001099">
    <property type="entry name" value="Chalcone/stilbene_synt_N"/>
</dbReference>
<keyword evidence="7" id="KW-1185">Reference proteome</keyword>
<reference evidence="6" key="1">
    <citation type="submission" date="2024-05" db="EMBL/GenBank/DDBJ databases">
        <title>Metabacillus sp. nov., isolated from the rhizosphere soil of tomato plants.</title>
        <authorList>
            <person name="Ma R."/>
        </authorList>
    </citation>
    <scope>NUCLEOTIDE SEQUENCE</scope>
    <source>
        <strain evidence="6">DBTR6</strain>
    </source>
</reference>
<dbReference type="InterPro" id="IPR016039">
    <property type="entry name" value="Thiolase-like"/>
</dbReference>
<comment type="caution">
    <text evidence="6">The sequence shown here is derived from an EMBL/GenBank/DDBJ whole genome shotgun (WGS) entry which is preliminary data.</text>
</comment>
<keyword evidence="2" id="KW-0808">Transferase</keyword>
<evidence type="ECO:0000256" key="2">
    <source>
        <dbReference type="ARBA" id="ARBA00022679"/>
    </source>
</evidence>
<protein>
    <submittedName>
        <fullName evidence="6">Type III polyketide synthase</fullName>
    </submittedName>
</protein>
<dbReference type="Pfam" id="PF00195">
    <property type="entry name" value="Chal_sti_synt_N"/>
    <property type="match status" value="1"/>
</dbReference>
<evidence type="ECO:0000256" key="1">
    <source>
        <dbReference type="ARBA" id="ARBA00005531"/>
    </source>
</evidence>
<comment type="similarity">
    <text evidence="1">Belongs to the thiolase-like superfamily. Chalcone/stilbene synthases family.</text>
</comment>
<dbReference type="InterPro" id="IPR012328">
    <property type="entry name" value="Chalcone/stilbene_synt_C"/>
</dbReference>
<name>A0ABS7UMA5_9BACI</name>
<accession>A0ABS7UMA5</accession>
<organism evidence="6 7">
    <name type="scientific">Metabacillus rhizolycopersici</name>
    <dbReference type="NCBI Taxonomy" id="2875709"/>
    <lineage>
        <taxon>Bacteria</taxon>
        <taxon>Bacillati</taxon>
        <taxon>Bacillota</taxon>
        <taxon>Bacilli</taxon>
        <taxon>Bacillales</taxon>
        <taxon>Bacillaceae</taxon>
        <taxon>Metabacillus</taxon>
    </lineage>
</organism>
<gene>
    <name evidence="6" type="ORF">K9V48_02705</name>
</gene>
<dbReference type="PANTHER" id="PTHR11877:SF99">
    <property type="entry name" value="1,3,6,8-TETRAHYDROXYNAPHTHALENE SYNTHASE"/>
    <property type="match status" value="1"/>
</dbReference>
<evidence type="ECO:0000313" key="7">
    <source>
        <dbReference type="Proteomes" id="UP001165287"/>
    </source>
</evidence>
<evidence type="ECO:0000259" key="4">
    <source>
        <dbReference type="Pfam" id="PF00195"/>
    </source>
</evidence>
<dbReference type="Pfam" id="PF02797">
    <property type="entry name" value="Chal_sti_synt_C"/>
    <property type="match status" value="1"/>
</dbReference>
<dbReference type="EMBL" id="JAIQUM010000004">
    <property type="protein sequence ID" value="MBZ5749177.1"/>
    <property type="molecule type" value="Genomic_DNA"/>
</dbReference>
<feature type="domain" description="Chalcone/stilbene synthase N-terminal" evidence="4">
    <location>
        <begin position="2"/>
        <end position="201"/>
    </location>
</feature>
<evidence type="ECO:0000259" key="5">
    <source>
        <dbReference type="Pfam" id="PF02797"/>
    </source>
</evidence>
<dbReference type="CDD" id="cd00831">
    <property type="entry name" value="CHS_like"/>
    <property type="match status" value="1"/>
</dbReference>
<dbReference type="Proteomes" id="UP001165287">
    <property type="component" value="Unassembled WGS sequence"/>
</dbReference>
<dbReference type="Gene3D" id="3.40.47.10">
    <property type="match status" value="2"/>
</dbReference>
<dbReference type="PIRSF" id="PIRSF000451">
    <property type="entry name" value="PKS_III"/>
    <property type="match status" value="1"/>
</dbReference>
<dbReference type="InterPro" id="IPR011141">
    <property type="entry name" value="Polyketide_synthase_type-III"/>
</dbReference>
<proteinExistence type="inferred from homology"/>
<dbReference type="PANTHER" id="PTHR11877">
    <property type="entry name" value="HYDROXYMETHYLGLUTARYL-COA SYNTHASE"/>
    <property type="match status" value="1"/>
</dbReference>
<dbReference type="RefSeq" id="WP_224136695.1">
    <property type="nucleotide sequence ID" value="NZ_JAIQUM010000004.1"/>
</dbReference>